<evidence type="ECO:0000256" key="10">
    <source>
        <dbReference type="ARBA" id="ARBA00022853"/>
    </source>
</evidence>
<dbReference type="Pfam" id="PF06113">
    <property type="entry name" value="BRE"/>
    <property type="match status" value="1"/>
</dbReference>
<keyword evidence="11 15" id="KW-0234">DNA repair</keyword>
<dbReference type="GO" id="GO:0070552">
    <property type="term" value="C:BRISC complex"/>
    <property type="evidence" value="ECO:0007669"/>
    <property type="project" value="UniProtKB-UniRule"/>
</dbReference>
<keyword evidence="13 15" id="KW-0131">Cell cycle</keyword>
<keyword evidence="7 15" id="KW-0227">DNA damage</keyword>
<evidence type="ECO:0000256" key="14">
    <source>
        <dbReference type="ARBA" id="ARBA00025766"/>
    </source>
</evidence>
<comment type="similarity">
    <text evidence="14 15">Belongs to the BABAM2 family.</text>
</comment>
<dbReference type="GO" id="GO:0007095">
    <property type="term" value="P:mitotic G2 DNA damage checkpoint signaling"/>
    <property type="evidence" value="ECO:0007669"/>
    <property type="project" value="UniProtKB-UniRule"/>
</dbReference>
<keyword evidence="9 15" id="KW-0833">Ubl conjugation pathway</keyword>
<evidence type="ECO:0000256" key="5">
    <source>
        <dbReference type="ARBA" id="ARBA00022703"/>
    </source>
</evidence>
<evidence type="ECO:0000256" key="13">
    <source>
        <dbReference type="ARBA" id="ARBA00023306"/>
    </source>
</evidence>
<keyword evidence="17" id="KW-1185">Reference proteome</keyword>
<comment type="function">
    <text evidence="15">May play a role in homeostasis or cellular differentiation in cells of neural, epithelial and germline origins. May also act as a death receptor-associated anti-apoptotic protein, which inhibits the mitochondrial apoptotic pathway.</text>
</comment>
<gene>
    <name evidence="16" type="ORF">R5R35_005290</name>
</gene>
<dbReference type="GO" id="GO:0045739">
    <property type="term" value="P:positive regulation of DNA repair"/>
    <property type="evidence" value="ECO:0007669"/>
    <property type="project" value="UniProtKB-UniRule"/>
</dbReference>
<proteinExistence type="inferred from homology"/>
<dbReference type="PANTHER" id="PTHR15189:SF7">
    <property type="entry name" value="BRISC AND BRCA1-A COMPLEX MEMBER 2"/>
    <property type="match status" value="1"/>
</dbReference>
<evidence type="ECO:0000256" key="12">
    <source>
        <dbReference type="ARBA" id="ARBA00023242"/>
    </source>
</evidence>
<dbReference type="PANTHER" id="PTHR15189">
    <property type="entry name" value="BRISC AND BRCA1-A COMPLEX MEMBER 2"/>
    <property type="match status" value="1"/>
</dbReference>
<evidence type="ECO:0000256" key="2">
    <source>
        <dbReference type="ARBA" id="ARBA00019438"/>
    </source>
</evidence>
<keyword evidence="12 15" id="KW-0539">Nucleus</keyword>
<evidence type="ECO:0000256" key="7">
    <source>
        <dbReference type="ARBA" id="ARBA00022763"/>
    </source>
</evidence>
<evidence type="ECO:0000256" key="3">
    <source>
        <dbReference type="ARBA" id="ARBA00022490"/>
    </source>
</evidence>
<evidence type="ECO:0000256" key="11">
    <source>
        <dbReference type="ARBA" id="ARBA00023204"/>
    </source>
</evidence>
<dbReference type="Proteomes" id="UP001378592">
    <property type="component" value="Unassembled WGS sequence"/>
</dbReference>
<sequence length="392" mass="44796">MNEQIVSTFHPNIQPFVKELLVNGNVDMDITGIGGGNLKIAEVQSGRPTIETSGSGDRFKLSIPFAGQFISWEIIFNSYRKNYPPDFTFNDETFLSDPDVDILEKHLPSLANWNSQDPKALYYVISELLALYRKHQVNLLDELDYSRIQFEYLSLVRQAQVSEDDVEVLVGNRNKSRFLCGAVNFLIRLKVDFSGLPPVLSTENPGENVAILLVTFHSPEGSRITPQLHLSPGVEKALGGAGTLQLPPFPPDGSCLMDYVPIVVDQLQERVANVTQCYEKKKEYLAALFYHLEKSILEYDGVTFSHASFMLERRDFHFLLHVTLPLYFPKEKPTFQFQSVYHARYGNPYQTRCDDYPFSPRWDISEMVERACQFITEYAEIFQKNSIQSVHN</sequence>
<comment type="subunit">
    <text evidence="15">Component of the ARISC complex. Component of the BRCA1-A complex. Component of the BRISC complex. Binds polyubiquitin.</text>
</comment>
<evidence type="ECO:0000256" key="1">
    <source>
        <dbReference type="ARBA" id="ARBA00004123"/>
    </source>
</evidence>
<dbReference type="GO" id="GO:0005737">
    <property type="term" value="C:cytoplasm"/>
    <property type="evidence" value="ECO:0007669"/>
    <property type="project" value="UniProtKB-SubCell"/>
</dbReference>
<dbReference type="EMBL" id="JAZDUA010000105">
    <property type="protein sequence ID" value="KAK7867943.1"/>
    <property type="molecule type" value="Genomic_DNA"/>
</dbReference>
<dbReference type="GO" id="GO:0070531">
    <property type="term" value="C:BRCA1-A complex"/>
    <property type="evidence" value="ECO:0007669"/>
    <property type="project" value="UniProtKB-UniRule"/>
</dbReference>
<organism evidence="16 17">
    <name type="scientific">Gryllus longicercus</name>
    <dbReference type="NCBI Taxonomy" id="2509291"/>
    <lineage>
        <taxon>Eukaryota</taxon>
        <taxon>Metazoa</taxon>
        <taxon>Ecdysozoa</taxon>
        <taxon>Arthropoda</taxon>
        <taxon>Hexapoda</taxon>
        <taxon>Insecta</taxon>
        <taxon>Pterygota</taxon>
        <taxon>Neoptera</taxon>
        <taxon>Polyneoptera</taxon>
        <taxon>Orthoptera</taxon>
        <taxon>Ensifera</taxon>
        <taxon>Gryllidea</taxon>
        <taxon>Grylloidea</taxon>
        <taxon>Gryllidae</taxon>
        <taxon>Gryllinae</taxon>
        <taxon>Gryllus</taxon>
    </lineage>
</organism>
<evidence type="ECO:0000256" key="4">
    <source>
        <dbReference type="ARBA" id="ARBA00022618"/>
    </source>
</evidence>
<dbReference type="GO" id="GO:0051301">
    <property type="term" value="P:cell division"/>
    <property type="evidence" value="ECO:0007669"/>
    <property type="project" value="UniProtKB-UniRule"/>
</dbReference>
<reference evidence="16 17" key="1">
    <citation type="submission" date="2024-03" db="EMBL/GenBank/DDBJ databases">
        <title>The genome assembly and annotation of the cricket Gryllus longicercus Weissman &amp; Gray.</title>
        <authorList>
            <person name="Szrajer S."/>
            <person name="Gray D."/>
            <person name="Ylla G."/>
        </authorList>
    </citation>
    <scope>NUCLEOTIDE SEQUENCE [LARGE SCALE GENOMIC DNA]</scope>
    <source>
        <strain evidence="16">DAG 2021-001</strain>
        <tissue evidence="16">Whole body minus gut</tissue>
    </source>
</reference>
<name>A0AAN9Z4M6_9ORTH</name>
<evidence type="ECO:0000256" key="8">
    <source>
        <dbReference type="ARBA" id="ARBA00022776"/>
    </source>
</evidence>
<keyword evidence="6" id="KW-0677">Repeat</keyword>
<keyword evidence="5 15" id="KW-0053">Apoptosis</keyword>
<keyword evidence="3 15" id="KW-0963">Cytoplasm</keyword>
<dbReference type="GO" id="GO:0006915">
    <property type="term" value="P:apoptotic process"/>
    <property type="evidence" value="ECO:0007669"/>
    <property type="project" value="UniProtKB-UniRule"/>
</dbReference>
<dbReference type="GO" id="GO:0010212">
    <property type="term" value="P:response to ionizing radiation"/>
    <property type="evidence" value="ECO:0007669"/>
    <property type="project" value="UniProtKB-UniRule"/>
</dbReference>
<keyword evidence="4 15" id="KW-0132">Cell division</keyword>
<keyword evidence="10 15" id="KW-0156">Chromatin regulator</keyword>
<comment type="caution">
    <text evidence="16">The sequence shown here is derived from an EMBL/GenBank/DDBJ whole genome shotgun (WGS) entry which is preliminary data.</text>
</comment>
<dbReference type="GO" id="GO:0006325">
    <property type="term" value="P:chromatin organization"/>
    <property type="evidence" value="ECO:0007669"/>
    <property type="project" value="UniProtKB-UniRule"/>
</dbReference>
<protein>
    <recommendedName>
        <fullName evidence="2 15">BRISC and BRCA1-A complex member 2</fullName>
    </recommendedName>
</protein>
<accession>A0AAN9Z4M6</accession>
<evidence type="ECO:0000256" key="6">
    <source>
        <dbReference type="ARBA" id="ARBA00022737"/>
    </source>
</evidence>
<evidence type="ECO:0000256" key="15">
    <source>
        <dbReference type="RuleBase" id="RU368019"/>
    </source>
</evidence>
<dbReference type="CDD" id="cd23664">
    <property type="entry name" value="BRE"/>
    <property type="match status" value="1"/>
</dbReference>
<comment type="subcellular location">
    <subcellularLocation>
        <location evidence="15">Cytoplasm</location>
    </subcellularLocation>
    <subcellularLocation>
        <location evidence="1 15">Nucleus</location>
    </subcellularLocation>
    <text evidence="15">Localizes at sites of DNA damage at double-strand breaks (DSBs).</text>
</comment>
<evidence type="ECO:0000313" key="17">
    <source>
        <dbReference type="Proteomes" id="UP001378592"/>
    </source>
</evidence>
<evidence type="ECO:0000313" key="16">
    <source>
        <dbReference type="EMBL" id="KAK7867943.1"/>
    </source>
</evidence>
<keyword evidence="8 15" id="KW-0498">Mitosis</keyword>
<evidence type="ECO:0000256" key="9">
    <source>
        <dbReference type="ARBA" id="ARBA00022786"/>
    </source>
</evidence>
<comment type="domain">
    <text evidence="15">Contains 2 ubiquitin-conjugating enzyme family-like (UEV-like) regions. These regions lack the critical Cys residues required for ubiquitination but retain the ability to bind ubiquitin.</text>
</comment>
<dbReference type="AlphaFoldDB" id="A0AAN9Z4M6"/>
<dbReference type="GO" id="GO:0031593">
    <property type="term" value="F:polyubiquitin modification-dependent protein binding"/>
    <property type="evidence" value="ECO:0007669"/>
    <property type="project" value="UniProtKB-UniRule"/>
</dbReference>
<dbReference type="InterPro" id="IPR010358">
    <property type="entry name" value="BRE"/>
</dbReference>
<dbReference type="GO" id="GO:0006302">
    <property type="term" value="P:double-strand break repair"/>
    <property type="evidence" value="ECO:0007669"/>
    <property type="project" value="UniProtKB-UniRule"/>
</dbReference>